<dbReference type="EMBL" id="JAFFGZ010000006">
    <property type="protein sequence ID" value="KAK4643563.1"/>
    <property type="molecule type" value="Genomic_DNA"/>
</dbReference>
<feature type="compositionally biased region" description="Polar residues" evidence="1">
    <location>
        <begin position="16"/>
        <end position="37"/>
    </location>
</feature>
<sequence>MRHGNSRLPGARPDSDSSGEQQGNHLTAESHSVSAQPPTDIDALSQSEPTELGTKSKHPYRTRPQRDHKRLPKRGKGAVEAAVSRSQTRSTTARNKLAHQHTKAPVTKTVKPSTPAANGTNSTGLSTIRQRKQALLEEEAAKKRKLIDEYIATGDPKVFISFLAPFASANSTGQHGKRRKLGEWQWDREVERHWREDKTSGEPGARIWAPVEESFI</sequence>
<accession>A0ABR0FHY7</accession>
<name>A0ABR0FHY7_9PEZI</name>
<comment type="caution">
    <text evidence="2">The sequence shown here is derived from an EMBL/GenBank/DDBJ whole genome shotgun (WGS) entry which is preliminary data.</text>
</comment>
<keyword evidence="3" id="KW-1185">Reference proteome</keyword>
<proteinExistence type="predicted"/>
<protein>
    <submittedName>
        <fullName evidence="2">Uncharacterized protein</fullName>
    </submittedName>
</protein>
<gene>
    <name evidence="2" type="ORF">QC761_0069130</name>
</gene>
<dbReference type="Proteomes" id="UP001322138">
    <property type="component" value="Unassembled WGS sequence"/>
</dbReference>
<evidence type="ECO:0000313" key="2">
    <source>
        <dbReference type="EMBL" id="KAK4643563.1"/>
    </source>
</evidence>
<feature type="compositionally biased region" description="Polar residues" evidence="1">
    <location>
        <begin position="84"/>
        <end position="94"/>
    </location>
</feature>
<feature type="region of interest" description="Disordered" evidence="1">
    <location>
        <begin position="1"/>
        <end position="130"/>
    </location>
</feature>
<feature type="compositionally biased region" description="Basic residues" evidence="1">
    <location>
        <begin position="55"/>
        <end position="76"/>
    </location>
</feature>
<evidence type="ECO:0000313" key="3">
    <source>
        <dbReference type="Proteomes" id="UP001322138"/>
    </source>
</evidence>
<evidence type="ECO:0000256" key="1">
    <source>
        <dbReference type="SAM" id="MobiDB-lite"/>
    </source>
</evidence>
<organism evidence="2 3">
    <name type="scientific">Podospora bellae-mahoneyi</name>
    <dbReference type="NCBI Taxonomy" id="2093777"/>
    <lineage>
        <taxon>Eukaryota</taxon>
        <taxon>Fungi</taxon>
        <taxon>Dikarya</taxon>
        <taxon>Ascomycota</taxon>
        <taxon>Pezizomycotina</taxon>
        <taxon>Sordariomycetes</taxon>
        <taxon>Sordariomycetidae</taxon>
        <taxon>Sordariales</taxon>
        <taxon>Podosporaceae</taxon>
        <taxon>Podospora</taxon>
    </lineage>
</organism>
<dbReference type="GeneID" id="87891934"/>
<dbReference type="RefSeq" id="XP_062732539.1">
    <property type="nucleotide sequence ID" value="XM_062872685.1"/>
</dbReference>
<reference evidence="2 3" key="1">
    <citation type="journal article" date="2023" name="bioRxiv">
        <title>High-quality genome assemblies of four members of thePodospora anserinaspecies complex.</title>
        <authorList>
            <person name="Ament-Velasquez S.L."/>
            <person name="Vogan A.A."/>
            <person name="Wallerman O."/>
            <person name="Hartmann F."/>
            <person name="Gautier V."/>
            <person name="Silar P."/>
            <person name="Giraud T."/>
            <person name="Johannesson H."/>
        </authorList>
    </citation>
    <scope>NUCLEOTIDE SEQUENCE [LARGE SCALE GENOMIC DNA]</scope>
    <source>
        <strain evidence="2 3">CBS 112042</strain>
    </source>
</reference>
<feature type="compositionally biased region" description="Polar residues" evidence="1">
    <location>
        <begin position="110"/>
        <end position="128"/>
    </location>
</feature>